<feature type="region of interest" description="Disordered" evidence="1">
    <location>
        <begin position="415"/>
        <end position="452"/>
    </location>
</feature>
<evidence type="ECO:0000256" key="1">
    <source>
        <dbReference type="SAM" id="MobiDB-lite"/>
    </source>
</evidence>
<feature type="region of interest" description="Disordered" evidence="1">
    <location>
        <begin position="663"/>
        <end position="707"/>
    </location>
</feature>
<dbReference type="EMBL" id="JBEDUW010000004">
    <property type="protein sequence ID" value="KAK9934052.1"/>
    <property type="molecule type" value="Genomic_DNA"/>
</dbReference>
<protein>
    <recommendedName>
        <fullName evidence="4">DUF4283 domain-containing protein</fullName>
    </recommendedName>
</protein>
<keyword evidence="3" id="KW-1185">Reference proteome</keyword>
<dbReference type="PANTHER" id="PTHR34427">
    <property type="entry name" value="DUF4283 DOMAIN PROTEIN"/>
    <property type="match status" value="1"/>
</dbReference>
<reference evidence="2 3" key="1">
    <citation type="journal article" date="2023" name="G3 (Bethesda)">
        <title>A chromosome-length genome assembly and annotation of blackberry (Rubus argutus, cv. 'Hillquist').</title>
        <authorList>
            <person name="Bruna T."/>
            <person name="Aryal R."/>
            <person name="Dudchenko O."/>
            <person name="Sargent D.J."/>
            <person name="Mead D."/>
            <person name="Buti M."/>
            <person name="Cavallini A."/>
            <person name="Hytonen T."/>
            <person name="Andres J."/>
            <person name="Pham M."/>
            <person name="Weisz D."/>
            <person name="Mascagni F."/>
            <person name="Usai G."/>
            <person name="Natali L."/>
            <person name="Bassil N."/>
            <person name="Fernandez G.E."/>
            <person name="Lomsadze A."/>
            <person name="Armour M."/>
            <person name="Olukolu B."/>
            <person name="Poorten T."/>
            <person name="Britton C."/>
            <person name="Davik J."/>
            <person name="Ashrafi H."/>
            <person name="Aiden E.L."/>
            <person name="Borodovsky M."/>
            <person name="Worthington M."/>
        </authorList>
    </citation>
    <scope>NUCLEOTIDE SEQUENCE [LARGE SCALE GENOMIC DNA]</scope>
    <source>
        <strain evidence="2">PI 553951</strain>
    </source>
</reference>
<accession>A0AAW1XE91</accession>
<dbReference type="PANTHER" id="PTHR34427:SF5">
    <property type="entry name" value="DUF4283 DOMAIN-CONTAINING PROTEIN"/>
    <property type="match status" value="1"/>
</dbReference>
<comment type="caution">
    <text evidence="2">The sequence shown here is derived from an EMBL/GenBank/DDBJ whole genome shotgun (WGS) entry which is preliminary data.</text>
</comment>
<feature type="compositionally biased region" description="Basic residues" evidence="1">
    <location>
        <begin position="679"/>
        <end position="689"/>
    </location>
</feature>
<gene>
    <name evidence="2" type="ORF">M0R45_021213</name>
</gene>
<dbReference type="AlphaFoldDB" id="A0AAW1XE91"/>
<evidence type="ECO:0000313" key="2">
    <source>
        <dbReference type="EMBL" id="KAK9934052.1"/>
    </source>
</evidence>
<name>A0AAW1XE91_RUBAR</name>
<proteinExistence type="predicted"/>
<dbReference type="Proteomes" id="UP001457282">
    <property type="component" value="Unassembled WGS sequence"/>
</dbReference>
<evidence type="ECO:0008006" key="4">
    <source>
        <dbReference type="Google" id="ProtNLM"/>
    </source>
</evidence>
<feature type="compositionally biased region" description="Basic and acidic residues" evidence="1">
    <location>
        <begin position="690"/>
        <end position="707"/>
    </location>
</feature>
<evidence type="ECO:0000313" key="3">
    <source>
        <dbReference type="Proteomes" id="UP001457282"/>
    </source>
</evidence>
<organism evidence="2 3">
    <name type="scientific">Rubus argutus</name>
    <name type="common">Southern blackberry</name>
    <dbReference type="NCBI Taxonomy" id="59490"/>
    <lineage>
        <taxon>Eukaryota</taxon>
        <taxon>Viridiplantae</taxon>
        <taxon>Streptophyta</taxon>
        <taxon>Embryophyta</taxon>
        <taxon>Tracheophyta</taxon>
        <taxon>Spermatophyta</taxon>
        <taxon>Magnoliopsida</taxon>
        <taxon>eudicotyledons</taxon>
        <taxon>Gunneridae</taxon>
        <taxon>Pentapetalae</taxon>
        <taxon>rosids</taxon>
        <taxon>fabids</taxon>
        <taxon>Rosales</taxon>
        <taxon>Rosaceae</taxon>
        <taxon>Rosoideae</taxon>
        <taxon>Rosoideae incertae sedis</taxon>
        <taxon>Rubus</taxon>
    </lineage>
</organism>
<sequence>MTKISTTGQLSFDKSDDLYRPMKRREVESVDSFQFSSQQQPEEFKDTWGCVVVCERQTVFQSWKIINRCLSSWLHREVDLFPYQNNRAFFACKNCEEAKRIASQRKIPLNGQPEILLFEWVDGLMKNVKKVVSYGGWLAVKGLPLSWWSSKFFKQIGDICGGLIEVDKRTENFKSLYEARIKVRENESGFLPEWVKLTEGEQSYIVHIQPLSPAIQSLNIRKREQQFQSFCEKRISGAAEWSSGGIADGRNLSRSCVECSPENSKLVGADSLTSDVAIGNLKILEKNRCSAGVNLKRLEAATFSSKIGKSSEMVTPCTMPEELKIDKEQVERMGIENNLLNSVLDVPEEGDGQVESLRMEKKLFNGRPADSYKGGTRSLMERNNCLVGKKSTSRANGFRVNKVFSGPWPRVSMAQSENVEVGSKPTFGSAKSKLPRRHSADDLLGGSEGTMKLPPSATHRFFSKYGQNLGSKLIPIGYIERESRPNSYGATISVENKSVLRKEDKNVTDEFEPTNLLTELKESLTKMSKDGGSLDEAMEVEARDLGVHRGNDSFEAELEKEEGDWNSTLADLVDTHDEDEAELLSFGLGENESLNSVDESDNWDEEFSSLEGEADNDPLEDINFRLENFLEDPPISNSLVIHRIERPMEKPIGLFQLEKVSEKKAEAPKDEEVGNQVRSRSKALAKQYRRRDGIDSPECVQKKELEG</sequence>
<feature type="compositionally biased region" description="Basic and acidic residues" evidence="1">
    <location>
        <begin position="663"/>
        <end position="672"/>
    </location>
</feature>